<organism evidence="7 8">
    <name type="scientific">Megalurothrips usitatus</name>
    <name type="common">bean blossom thrips</name>
    <dbReference type="NCBI Taxonomy" id="439358"/>
    <lineage>
        <taxon>Eukaryota</taxon>
        <taxon>Metazoa</taxon>
        <taxon>Ecdysozoa</taxon>
        <taxon>Arthropoda</taxon>
        <taxon>Hexapoda</taxon>
        <taxon>Insecta</taxon>
        <taxon>Pterygota</taxon>
        <taxon>Neoptera</taxon>
        <taxon>Paraneoptera</taxon>
        <taxon>Thysanoptera</taxon>
        <taxon>Terebrantia</taxon>
        <taxon>Thripoidea</taxon>
        <taxon>Thripidae</taxon>
        <taxon>Megalurothrips</taxon>
    </lineage>
</organism>
<dbReference type="GO" id="GO:0032981">
    <property type="term" value="P:mitochondrial respiratory chain complex I assembly"/>
    <property type="evidence" value="ECO:0007669"/>
    <property type="project" value="TreeGrafter"/>
</dbReference>
<name>A0AAV7X4F1_9NEOP</name>
<evidence type="ECO:0000256" key="2">
    <source>
        <dbReference type="ARBA" id="ARBA00022679"/>
    </source>
</evidence>
<evidence type="ECO:0000313" key="7">
    <source>
        <dbReference type="EMBL" id="KAJ1520795.1"/>
    </source>
</evidence>
<dbReference type="PANTHER" id="PTHR13090">
    <property type="entry name" value="ARGININE-HYDROXYLASE NDUFAF5, MITOCHONDRIAL"/>
    <property type="match status" value="1"/>
</dbReference>
<evidence type="ECO:0000256" key="1">
    <source>
        <dbReference type="ARBA" id="ARBA00022603"/>
    </source>
</evidence>
<proteinExistence type="predicted"/>
<accession>A0AAV7X4F1</accession>
<evidence type="ECO:0000256" key="4">
    <source>
        <dbReference type="ARBA" id="ARBA00041833"/>
    </source>
</evidence>
<dbReference type="Proteomes" id="UP001075354">
    <property type="component" value="Chromosome 14"/>
</dbReference>
<gene>
    <name evidence="7" type="ORF">ONE63_003888</name>
</gene>
<dbReference type="InterPro" id="IPR050602">
    <property type="entry name" value="Malonyl-ACP_OMT"/>
</dbReference>
<evidence type="ECO:0000256" key="3">
    <source>
        <dbReference type="ARBA" id="ARBA00040937"/>
    </source>
</evidence>
<dbReference type="Pfam" id="PF08241">
    <property type="entry name" value="Methyltransf_11"/>
    <property type="match status" value="1"/>
</dbReference>
<dbReference type="EMBL" id="JAPTSV010000014">
    <property type="protein sequence ID" value="KAJ1520795.1"/>
    <property type="molecule type" value="Genomic_DNA"/>
</dbReference>
<dbReference type="Gene3D" id="3.40.50.150">
    <property type="entry name" value="Vaccinia Virus protein VP39"/>
    <property type="match status" value="1"/>
</dbReference>
<dbReference type="InterPro" id="IPR013216">
    <property type="entry name" value="Methyltransf_11"/>
</dbReference>
<evidence type="ECO:0000256" key="5">
    <source>
        <dbReference type="ARBA" id="ARBA00042549"/>
    </source>
</evidence>
<keyword evidence="2" id="KW-0808">Transferase</keyword>
<evidence type="ECO:0000259" key="6">
    <source>
        <dbReference type="Pfam" id="PF08241"/>
    </source>
</evidence>
<dbReference type="GO" id="GO:0005739">
    <property type="term" value="C:mitochondrion"/>
    <property type="evidence" value="ECO:0007669"/>
    <property type="project" value="TreeGrafter"/>
</dbReference>
<dbReference type="PANTHER" id="PTHR13090:SF1">
    <property type="entry name" value="ARGININE-HYDROXYLASE NDUFAF5, MITOCHONDRIAL"/>
    <property type="match status" value="1"/>
</dbReference>
<dbReference type="GO" id="GO:0032259">
    <property type="term" value="P:methylation"/>
    <property type="evidence" value="ECO:0007669"/>
    <property type="project" value="UniProtKB-KW"/>
</dbReference>
<dbReference type="GO" id="GO:0008757">
    <property type="term" value="F:S-adenosylmethionine-dependent methyltransferase activity"/>
    <property type="evidence" value="ECO:0007669"/>
    <property type="project" value="InterPro"/>
</dbReference>
<evidence type="ECO:0000313" key="8">
    <source>
        <dbReference type="Proteomes" id="UP001075354"/>
    </source>
</evidence>
<protein>
    <recommendedName>
        <fullName evidence="3">Arginine-hydroxylase NDUFAF5, mitochondrial</fullName>
    </recommendedName>
    <alternativeName>
        <fullName evidence="4">NADH dehydrogenase [ubiquinone] 1 alpha subcomplex assembly factor 5</fullName>
    </alternativeName>
    <alternativeName>
        <fullName evidence="5">Putative methyltransferase NDUFAF5</fullName>
    </alternativeName>
</protein>
<dbReference type="AlphaFoldDB" id="A0AAV7X4F1"/>
<keyword evidence="8" id="KW-1185">Reference proteome</keyword>
<sequence length="373" mass="41723">MELVRNIVAKGGSLSKSKVLSPSLQRISLNNEFRCQYSNGASKQGAARNTSEENVMNIFDRNAKRLQKERSAMDPDVALYDYIKEEVGFRLSERILDIKRKFGKVVELGCSRGYVSKHILSSSVEELIMCDMSPTHLQQAVGPEEAVKCSRMVVDEENLPFEPNSVDMFVSNLSLHWVNDLPGTFAQINKCLKNDGCFLASIFGGDTLFELRCSLQLAELERQGGLAAHISPFADVRDIGGLLQRAQFTMLTIDTDEIVINYPSMFEVMWDVKGMGENNAARNRKLSIPRDTLMAAAAIYENMYGNDNGKDGCRAVPASFQVYYLLGWKPDASQPKPKPRGSGQVSLKDLHQLDEIMKKHGEIQLENDENVKK</sequence>
<comment type="caution">
    <text evidence="7">The sequence shown here is derived from an EMBL/GenBank/DDBJ whole genome shotgun (WGS) entry which is preliminary data.</text>
</comment>
<dbReference type="SUPFAM" id="SSF53335">
    <property type="entry name" value="S-adenosyl-L-methionine-dependent methyltransferases"/>
    <property type="match status" value="1"/>
</dbReference>
<reference evidence="7" key="1">
    <citation type="submission" date="2022-12" db="EMBL/GenBank/DDBJ databases">
        <title>Chromosome-level genome assembly of the bean flower thrips Megalurothrips usitatus.</title>
        <authorList>
            <person name="Ma L."/>
            <person name="Liu Q."/>
            <person name="Li H."/>
            <person name="Cai W."/>
        </authorList>
    </citation>
    <scope>NUCLEOTIDE SEQUENCE</scope>
    <source>
        <strain evidence="7">Cailab_2022a</strain>
    </source>
</reference>
<dbReference type="CDD" id="cd02440">
    <property type="entry name" value="AdoMet_MTases"/>
    <property type="match status" value="1"/>
</dbReference>
<dbReference type="InterPro" id="IPR029063">
    <property type="entry name" value="SAM-dependent_MTases_sf"/>
</dbReference>
<keyword evidence="1" id="KW-0489">Methyltransferase</keyword>
<feature type="domain" description="Methyltransferase type 11" evidence="6">
    <location>
        <begin position="107"/>
        <end position="199"/>
    </location>
</feature>